<accession>A0A4Y5YYY1</accession>
<dbReference type="AlphaFoldDB" id="A0A4Y5YYY1"/>
<name>A0A4Y5YYY1_9GAMM</name>
<keyword evidence="2" id="KW-1185">Reference proteome</keyword>
<proteinExistence type="predicted"/>
<organism evidence="1 2">
    <name type="scientific">Luteibacter pinisoli</name>
    <dbReference type="NCBI Taxonomy" id="2589080"/>
    <lineage>
        <taxon>Bacteria</taxon>
        <taxon>Pseudomonadati</taxon>
        <taxon>Pseudomonadota</taxon>
        <taxon>Gammaproteobacteria</taxon>
        <taxon>Lysobacterales</taxon>
        <taxon>Rhodanobacteraceae</taxon>
        <taxon>Luteibacter</taxon>
    </lineage>
</organism>
<gene>
    <name evidence="1" type="ORF">FIV34_00470</name>
</gene>
<dbReference type="OrthoDB" id="3199623at2"/>
<reference evidence="1 2" key="1">
    <citation type="submission" date="2019-06" db="EMBL/GenBank/DDBJ databases">
        <title>A complete genome sequence for Luteibacter pinisoli MAH-14.</title>
        <authorList>
            <person name="Baltrus D.A."/>
        </authorList>
    </citation>
    <scope>NUCLEOTIDE SEQUENCE [LARGE SCALE GENOMIC DNA]</scope>
    <source>
        <strain evidence="1 2">MAH-14</strain>
    </source>
</reference>
<evidence type="ECO:0000313" key="1">
    <source>
        <dbReference type="EMBL" id="QDE37776.1"/>
    </source>
</evidence>
<evidence type="ECO:0000313" key="2">
    <source>
        <dbReference type="Proteomes" id="UP000316093"/>
    </source>
</evidence>
<dbReference type="Pfam" id="PF12686">
    <property type="entry name" value="DUF3800"/>
    <property type="match status" value="1"/>
</dbReference>
<dbReference type="KEGG" id="lpy:FIV34_00470"/>
<sequence>MRFIFADEAGCMAFARKPHASKYFVLCTVHLDDCSLGTELLDLRRSLAWNGLNVEADQFHATKDPESVRSQVYELLATKHFRIDATLLEKSKVFPSLTLDRYAFYKYAWYVHFQHCGRDLAQSPDDLLIQAASIGTNKERSAFRRAINDVAQKLLHGVEWRTTFWPASSDPCLQIADYCAWAIQRAYERGDDRRLRQIEHNISTCHDLFLSSDVHYY</sequence>
<dbReference type="Proteomes" id="UP000316093">
    <property type="component" value="Chromosome"/>
</dbReference>
<dbReference type="InterPro" id="IPR024524">
    <property type="entry name" value="DUF3800"/>
</dbReference>
<dbReference type="RefSeq" id="WP_139978584.1">
    <property type="nucleotide sequence ID" value="NZ_CP041046.1"/>
</dbReference>
<dbReference type="EMBL" id="CP041046">
    <property type="protein sequence ID" value="QDE37776.1"/>
    <property type="molecule type" value="Genomic_DNA"/>
</dbReference>
<protein>
    <submittedName>
        <fullName evidence="1">DUF3800 domain-containing protein</fullName>
    </submittedName>
</protein>